<dbReference type="EMBL" id="JABFYL010000050">
    <property type="protein sequence ID" value="NVN53789.1"/>
    <property type="molecule type" value="Genomic_DNA"/>
</dbReference>
<comment type="caution">
    <text evidence="3">The sequence shown here is derived from an EMBL/GenBank/DDBJ whole genome shotgun (WGS) entry which is preliminary data.</text>
</comment>
<dbReference type="PANTHER" id="PTHR43244">
    <property type="match status" value="1"/>
</dbReference>
<dbReference type="InterPro" id="IPR011251">
    <property type="entry name" value="Luciferase-like_dom"/>
</dbReference>
<dbReference type="SUPFAM" id="SSF51679">
    <property type="entry name" value="Bacterial luciferase-like"/>
    <property type="match status" value="1"/>
</dbReference>
<reference evidence="3 4" key="1">
    <citation type="submission" date="2020-05" db="EMBL/GenBank/DDBJ databases">
        <title>Draft genome sequence of Mycobacterium hippocampi DL, isolated from European seabass, Dicentrarchus labrax, reared in fish farms.</title>
        <authorList>
            <person name="Stathopoulou P."/>
            <person name="Asimakis E."/>
            <person name="Tzokas K."/>
            <person name="Batargias C."/>
            <person name="Tsiamis G."/>
        </authorList>
    </citation>
    <scope>NUCLEOTIDE SEQUENCE [LARGE SCALE GENOMIC DNA]</scope>
    <source>
        <strain evidence="3 4">DL</strain>
    </source>
</reference>
<sequence length="374" mass="40831">MPLELASFFRTTLPLDLSGLDALDQGRYHSLWMPDHLVSFWPDSIWTPEFTDLAEVSPSPHRYLDALTLAGAVAARTTRTRLATSVLDTVRRHPVMLAQSALTLSHLSDGRFILGLGAGERENLAPYGFDHEGTVSRFGEALRLIRLFWTTDGPIDFAGRFFTLEHARLDAELHTTGPPPIWIGANGPRMLRLVGELGDGWWPTGSAGPETYATQLAAIRESAEQSGRDPQAITPAKMVVCLIGEPDELREIMHAPLVKSLVLQLTADALAATGHRHPMGEQWRGIQDIDPRVLSRDRLLRLFEQVDPAAILSVVTHGTPKQVAAQIAEFGEAGARIVSVLDYGGMAGQAYAADSAHKVREVEDALLQFTGSTP</sequence>
<evidence type="ECO:0000313" key="3">
    <source>
        <dbReference type="EMBL" id="NVN53789.1"/>
    </source>
</evidence>
<organism evidence="3 4">
    <name type="scientific">Mycolicibacterium hippocampi</name>
    <dbReference type="NCBI Taxonomy" id="659824"/>
    <lineage>
        <taxon>Bacteria</taxon>
        <taxon>Bacillati</taxon>
        <taxon>Actinomycetota</taxon>
        <taxon>Actinomycetes</taxon>
        <taxon>Mycobacteriales</taxon>
        <taxon>Mycobacteriaceae</taxon>
        <taxon>Mycolicibacterium</taxon>
    </lineage>
</organism>
<dbReference type="AlphaFoldDB" id="A0A850PU04"/>
<name>A0A850PU04_9MYCO</name>
<evidence type="ECO:0000256" key="1">
    <source>
        <dbReference type="ARBA" id="ARBA00023002"/>
    </source>
</evidence>
<dbReference type="InterPro" id="IPR036661">
    <property type="entry name" value="Luciferase-like_sf"/>
</dbReference>
<keyword evidence="1" id="KW-0560">Oxidoreductase</keyword>
<dbReference type="Gene3D" id="3.20.20.30">
    <property type="entry name" value="Luciferase-like domain"/>
    <property type="match status" value="1"/>
</dbReference>
<feature type="domain" description="Luciferase-like" evidence="2">
    <location>
        <begin position="43"/>
        <end position="335"/>
    </location>
</feature>
<keyword evidence="4" id="KW-1185">Reference proteome</keyword>
<dbReference type="RefSeq" id="WP_178362000.1">
    <property type="nucleotide sequence ID" value="NZ_JABFYL010000050.1"/>
</dbReference>
<accession>A0A850PU04</accession>
<proteinExistence type="predicted"/>
<dbReference type="CDD" id="cd01097">
    <property type="entry name" value="Tetrahydromethanopterin_reductase"/>
    <property type="match status" value="1"/>
</dbReference>
<dbReference type="GO" id="GO:0016705">
    <property type="term" value="F:oxidoreductase activity, acting on paired donors, with incorporation or reduction of molecular oxygen"/>
    <property type="evidence" value="ECO:0007669"/>
    <property type="project" value="InterPro"/>
</dbReference>
<dbReference type="Proteomes" id="UP000570517">
    <property type="component" value="Unassembled WGS sequence"/>
</dbReference>
<dbReference type="InterPro" id="IPR050564">
    <property type="entry name" value="F420-G6PD/mer"/>
</dbReference>
<dbReference type="PANTHER" id="PTHR43244:SF1">
    <property type="entry name" value="5,10-METHYLENETETRAHYDROMETHANOPTERIN REDUCTASE"/>
    <property type="match status" value="1"/>
</dbReference>
<evidence type="ECO:0000313" key="4">
    <source>
        <dbReference type="Proteomes" id="UP000570517"/>
    </source>
</evidence>
<protein>
    <recommendedName>
        <fullName evidence="2">Luciferase-like domain-containing protein</fullName>
    </recommendedName>
</protein>
<gene>
    <name evidence="3" type="ORF">HLY00_2885</name>
</gene>
<evidence type="ECO:0000259" key="2">
    <source>
        <dbReference type="Pfam" id="PF00296"/>
    </source>
</evidence>
<dbReference type="Pfam" id="PF00296">
    <property type="entry name" value="Bac_luciferase"/>
    <property type="match status" value="1"/>
</dbReference>